<organism evidence="5 6">
    <name type="scientific">Saxibacter everestensis</name>
    <dbReference type="NCBI Taxonomy" id="2909229"/>
    <lineage>
        <taxon>Bacteria</taxon>
        <taxon>Bacillati</taxon>
        <taxon>Actinomycetota</taxon>
        <taxon>Actinomycetes</taxon>
        <taxon>Micrococcales</taxon>
        <taxon>Brevibacteriaceae</taxon>
        <taxon>Saxibacter</taxon>
    </lineage>
</organism>
<dbReference type="Gene3D" id="1.10.10.10">
    <property type="entry name" value="Winged helix-like DNA-binding domain superfamily/Winged helix DNA-binding domain"/>
    <property type="match status" value="1"/>
</dbReference>
<evidence type="ECO:0000313" key="6">
    <source>
        <dbReference type="Proteomes" id="UP001209083"/>
    </source>
</evidence>
<accession>A0ABY8QUK5</accession>
<dbReference type="RefSeq" id="WP_349638904.1">
    <property type="nucleotide sequence ID" value="NZ_CP090958.1"/>
</dbReference>
<name>A0ABY8QUK5_9MICO</name>
<dbReference type="Proteomes" id="UP001209083">
    <property type="component" value="Chromosome"/>
</dbReference>
<protein>
    <submittedName>
        <fullName evidence="5">MarR family winged helix-turn-helix transcriptional regulator</fullName>
    </submittedName>
</protein>
<keyword evidence="3" id="KW-0804">Transcription</keyword>
<gene>
    <name evidence="5" type="ORF">LWF01_18815</name>
</gene>
<evidence type="ECO:0000256" key="1">
    <source>
        <dbReference type="ARBA" id="ARBA00023015"/>
    </source>
</evidence>
<evidence type="ECO:0000259" key="4">
    <source>
        <dbReference type="PROSITE" id="PS50995"/>
    </source>
</evidence>
<dbReference type="PRINTS" id="PR00598">
    <property type="entry name" value="HTHMARR"/>
</dbReference>
<feature type="domain" description="HTH marR-type" evidence="4">
    <location>
        <begin position="1"/>
        <end position="141"/>
    </location>
</feature>
<reference evidence="5 6" key="1">
    <citation type="submission" date="2023-05" db="EMBL/GenBank/DDBJ databases">
        <title>Lithophilousrod everest ZFBP1038 complete genpme.</title>
        <authorList>
            <person name="Tian M."/>
        </authorList>
    </citation>
    <scope>NUCLEOTIDE SEQUENCE [LARGE SCALE GENOMIC DNA]</scope>
    <source>
        <strain evidence="5 6">ZFBP1038</strain>
    </source>
</reference>
<dbReference type="InterPro" id="IPR036390">
    <property type="entry name" value="WH_DNA-bd_sf"/>
</dbReference>
<evidence type="ECO:0000256" key="3">
    <source>
        <dbReference type="ARBA" id="ARBA00023163"/>
    </source>
</evidence>
<dbReference type="PANTHER" id="PTHR33164:SF104">
    <property type="entry name" value="TRANSCRIPTIONAL REGULATORY PROTEIN"/>
    <property type="match status" value="1"/>
</dbReference>
<dbReference type="InterPro" id="IPR023187">
    <property type="entry name" value="Tscrpt_reg_MarR-type_CS"/>
</dbReference>
<dbReference type="PANTHER" id="PTHR33164">
    <property type="entry name" value="TRANSCRIPTIONAL REGULATOR, MARR FAMILY"/>
    <property type="match status" value="1"/>
</dbReference>
<evidence type="ECO:0000256" key="2">
    <source>
        <dbReference type="ARBA" id="ARBA00023125"/>
    </source>
</evidence>
<dbReference type="InterPro" id="IPR039422">
    <property type="entry name" value="MarR/SlyA-like"/>
</dbReference>
<dbReference type="InterPro" id="IPR000835">
    <property type="entry name" value="HTH_MarR-typ"/>
</dbReference>
<dbReference type="Pfam" id="PF12802">
    <property type="entry name" value="MarR_2"/>
    <property type="match status" value="1"/>
</dbReference>
<keyword evidence="1" id="KW-0805">Transcription regulation</keyword>
<dbReference type="SMART" id="SM00347">
    <property type="entry name" value="HTH_MARR"/>
    <property type="match status" value="1"/>
</dbReference>
<keyword evidence="2" id="KW-0238">DNA-binding</keyword>
<proteinExistence type="predicted"/>
<dbReference type="PROSITE" id="PS50995">
    <property type="entry name" value="HTH_MARR_2"/>
    <property type="match status" value="1"/>
</dbReference>
<dbReference type="InterPro" id="IPR036388">
    <property type="entry name" value="WH-like_DNA-bd_sf"/>
</dbReference>
<evidence type="ECO:0000313" key="5">
    <source>
        <dbReference type="EMBL" id="WGW12106.1"/>
    </source>
</evidence>
<dbReference type="EMBL" id="CP090958">
    <property type="protein sequence ID" value="WGW12106.1"/>
    <property type="molecule type" value="Genomic_DNA"/>
</dbReference>
<dbReference type="SUPFAM" id="SSF46785">
    <property type="entry name" value="Winged helix' DNA-binding domain"/>
    <property type="match status" value="1"/>
</dbReference>
<dbReference type="PROSITE" id="PS01117">
    <property type="entry name" value="HTH_MARR_1"/>
    <property type="match status" value="1"/>
</dbReference>
<keyword evidence="6" id="KW-1185">Reference proteome</keyword>
<sequence>MSNVKLAAESWESLFRAQVTLMRRFAADDIWQPISMREYDVLFTLSHCPEGLRLNDLNEEILISQPSLSRMVERLEAKGLVVKEPAADDRRGTRIRLSEAGARMQKQIGRRHVASIAKYLGPALSDDEMKSLQLLCTKLRHAQAEIPD</sequence>